<keyword evidence="1" id="KW-0812">Transmembrane</keyword>
<proteinExistence type="predicted"/>
<feature type="transmembrane region" description="Helical" evidence="1">
    <location>
        <begin position="148"/>
        <end position="170"/>
    </location>
</feature>
<feature type="transmembrane region" description="Helical" evidence="1">
    <location>
        <begin position="20"/>
        <end position="38"/>
    </location>
</feature>
<gene>
    <name evidence="2" type="ORF">HG66A1_03350</name>
</gene>
<feature type="transmembrane region" description="Helical" evidence="1">
    <location>
        <begin position="297"/>
        <end position="318"/>
    </location>
</feature>
<name>A0A517PGU2_9PLAN</name>
<feature type="transmembrane region" description="Helical" evidence="1">
    <location>
        <begin position="397"/>
        <end position="420"/>
    </location>
</feature>
<organism evidence="2 3">
    <name type="scientific">Gimesia chilikensis</name>
    <dbReference type="NCBI Taxonomy" id="2605989"/>
    <lineage>
        <taxon>Bacteria</taxon>
        <taxon>Pseudomonadati</taxon>
        <taxon>Planctomycetota</taxon>
        <taxon>Planctomycetia</taxon>
        <taxon>Planctomycetales</taxon>
        <taxon>Planctomycetaceae</taxon>
        <taxon>Gimesia</taxon>
    </lineage>
</organism>
<dbReference type="Proteomes" id="UP000320421">
    <property type="component" value="Chromosome"/>
</dbReference>
<feature type="transmembrane region" description="Helical" evidence="1">
    <location>
        <begin position="268"/>
        <end position="290"/>
    </location>
</feature>
<protein>
    <recommendedName>
        <fullName evidence="4">MFS transporter</fullName>
    </recommendedName>
</protein>
<dbReference type="OrthoDB" id="182994at2"/>
<dbReference type="AlphaFoldDB" id="A0A517PGU2"/>
<feature type="transmembrane region" description="Helical" evidence="1">
    <location>
        <begin position="230"/>
        <end position="248"/>
    </location>
</feature>
<feature type="transmembrane region" description="Helical" evidence="1">
    <location>
        <begin position="176"/>
        <end position="197"/>
    </location>
</feature>
<keyword evidence="1" id="KW-0472">Membrane</keyword>
<evidence type="ECO:0000256" key="1">
    <source>
        <dbReference type="SAM" id="Phobius"/>
    </source>
</evidence>
<sequence>MRFRSRYISTRLEQSHQGVLTLWSVIAAFTTYFCMYAFRKPFTVAQYEDLVFWGLGYKVILLFAQISGYALSKLIGIKVISEMTANRRATMILSLIAIAHLALLPYAVAPYWLKPLFLFLNGLPLGMVFGCVFAFLEGRRVTEAMAAGLCASFIMASGTVKTVGAVLMQNYGVSEFWMPFATGGLFWLPLLVGVWMLQQIPPPGESDISARAVRSPFNGAERRQFFRNHAGGLTVLILLMVLLTLFRSVRDDYAAEIWSGFGIEKPAIFAQSETLVAAVVVALSAIAVFIGANYRAFFTGMLLTGIGFATALGTTLYYWGTTSWTEQAAFQFMVLIGISLYVPYVLFHTTIYERVIAMLRYKSNVGYLLYLGDFAGYLSTVILMATVNLVFANNLDFVALLFWLALIISPLSIAGTLYVIRYFHLRQSVSQPAPAPQLKLETDNRLGTNTGIVS</sequence>
<feature type="transmembrane region" description="Helical" evidence="1">
    <location>
        <begin position="367"/>
        <end position="391"/>
    </location>
</feature>
<dbReference type="InterPro" id="IPR043745">
    <property type="entry name" value="DUF5690"/>
</dbReference>
<reference evidence="2 3" key="1">
    <citation type="submission" date="2019-02" db="EMBL/GenBank/DDBJ databases">
        <title>Deep-cultivation of Planctomycetes and their phenomic and genomic characterization uncovers novel biology.</title>
        <authorList>
            <person name="Wiegand S."/>
            <person name="Jogler M."/>
            <person name="Boedeker C."/>
            <person name="Pinto D."/>
            <person name="Vollmers J."/>
            <person name="Rivas-Marin E."/>
            <person name="Kohn T."/>
            <person name="Peeters S.H."/>
            <person name="Heuer A."/>
            <person name="Rast P."/>
            <person name="Oberbeckmann S."/>
            <person name="Bunk B."/>
            <person name="Jeske O."/>
            <person name="Meyerdierks A."/>
            <person name="Storesund J.E."/>
            <person name="Kallscheuer N."/>
            <person name="Luecker S."/>
            <person name="Lage O.M."/>
            <person name="Pohl T."/>
            <person name="Merkel B.J."/>
            <person name="Hornburger P."/>
            <person name="Mueller R.-W."/>
            <person name="Bruemmer F."/>
            <person name="Labrenz M."/>
            <person name="Spormann A.M."/>
            <person name="Op den Camp H."/>
            <person name="Overmann J."/>
            <person name="Amann R."/>
            <person name="Jetten M.S.M."/>
            <person name="Mascher T."/>
            <person name="Medema M.H."/>
            <person name="Devos D.P."/>
            <person name="Kaster A.-K."/>
            <person name="Ovreas L."/>
            <person name="Rohde M."/>
            <person name="Galperin M.Y."/>
            <person name="Jogler C."/>
        </authorList>
    </citation>
    <scope>NUCLEOTIDE SEQUENCE [LARGE SCALE GENOMIC DNA]</scope>
    <source>
        <strain evidence="2 3">HG66A1</strain>
    </source>
</reference>
<keyword evidence="1" id="KW-1133">Transmembrane helix</keyword>
<evidence type="ECO:0000313" key="3">
    <source>
        <dbReference type="Proteomes" id="UP000320421"/>
    </source>
</evidence>
<dbReference type="RefSeq" id="WP_145180227.1">
    <property type="nucleotide sequence ID" value="NZ_CP036266.1"/>
</dbReference>
<dbReference type="Pfam" id="PF18943">
    <property type="entry name" value="DUF5690"/>
    <property type="match status" value="1"/>
</dbReference>
<feature type="transmembrane region" description="Helical" evidence="1">
    <location>
        <begin position="118"/>
        <end position="136"/>
    </location>
</feature>
<evidence type="ECO:0008006" key="4">
    <source>
        <dbReference type="Google" id="ProtNLM"/>
    </source>
</evidence>
<feature type="transmembrane region" description="Helical" evidence="1">
    <location>
        <begin position="50"/>
        <end position="71"/>
    </location>
</feature>
<feature type="transmembrane region" description="Helical" evidence="1">
    <location>
        <begin position="330"/>
        <end position="347"/>
    </location>
</feature>
<keyword evidence="3" id="KW-1185">Reference proteome</keyword>
<feature type="transmembrane region" description="Helical" evidence="1">
    <location>
        <begin position="92"/>
        <end position="112"/>
    </location>
</feature>
<evidence type="ECO:0000313" key="2">
    <source>
        <dbReference type="EMBL" id="QDT18574.1"/>
    </source>
</evidence>
<dbReference type="EMBL" id="CP036266">
    <property type="protein sequence ID" value="QDT18574.1"/>
    <property type="molecule type" value="Genomic_DNA"/>
</dbReference>
<accession>A0A517PGU2</accession>